<keyword evidence="7 9" id="KW-0501">Molybdenum cofactor biosynthesis</keyword>
<evidence type="ECO:0000256" key="3">
    <source>
        <dbReference type="ARBA" id="ARBA00010763"/>
    </source>
</evidence>
<comment type="function">
    <text evidence="1 9">Catalyzes the insertion of molybdate into adenylated molybdopterin with the concomitant release of AMP.</text>
</comment>
<comment type="catalytic activity">
    <reaction evidence="8">
        <text>adenylyl-molybdopterin + molybdate = Mo-molybdopterin + AMP + H(+)</text>
        <dbReference type="Rhea" id="RHEA:35047"/>
        <dbReference type="ChEBI" id="CHEBI:15378"/>
        <dbReference type="ChEBI" id="CHEBI:36264"/>
        <dbReference type="ChEBI" id="CHEBI:62727"/>
        <dbReference type="ChEBI" id="CHEBI:71302"/>
        <dbReference type="ChEBI" id="CHEBI:456215"/>
        <dbReference type="EC" id="2.10.1.1"/>
    </reaction>
</comment>
<evidence type="ECO:0000256" key="2">
    <source>
        <dbReference type="ARBA" id="ARBA00005046"/>
    </source>
</evidence>
<accession>A0ABV8WY79</accession>
<dbReference type="CDD" id="cd00887">
    <property type="entry name" value="MoeA"/>
    <property type="match status" value="1"/>
</dbReference>
<dbReference type="InterPro" id="IPR005111">
    <property type="entry name" value="MoeA_C_domain_IV"/>
</dbReference>
<keyword evidence="9" id="KW-0808">Transferase</keyword>
<dbReference type="EMBL" id="JBHSDT010000008">
    <property type="protein sequence ID" value="MFC4404841.1"/>
    <property type="molecule type" value="Genomic_DNA"/>
</dbReference>
<evidence type="ECO:0000313" key="11">
    <source>
        <dbReference type="EMBL" id="MFC4404841.1"/>
    </source>
</evidence>
<dbReference type="InterPro" id="IPR036135">
    <property type="entry name" value="MoeA_linker/N_sf"/>
</dbReference>
<dbReference type="Gene3D" id="2.170.190.11">
    <property type="entry name" value="Molybdopterin biosynthesis moea protein, domain 3"/>
    <property type="match status" value="1"/>
</dbReference>
<dbReference type="InterPro" id="IPR036425">
    <property type="entry name" value="MoaB/Mog-like_dom_sf"/>
</dbReference>
<dbReference type="Gene3D" id="2.40.340.10">
    <property type="entry name" value="MoeA, C-terminal, domain IV"/>
    <property type="match status" value="1"/>
</dbReference>
<dbReference type="SUPFAM" id="SSF53218">
    <property type="entry name" value="Molybdenum cofactor biosynthesis proteins"/>
    <property type="match status" value="1"/>
</dbReference>
<keyword evidence="12" id="KW-1185">Reference proteome</keyword>
<evidence type="ECO:0000256" key="6">
    <source>
        <dbReference type="ARBA" id="ARBA00022505"/>
    </source>
</evidence>
<dbReference type="Gene3D" id="3.90.105.10">
    <property type="entry name" value="Molybdopterin biosynthesis moea protein, domain 2"/>
    <property type="match status" value="1"/>
</dbReference>
<name>A0ABV8WY79_9BACI</name>
<evidence type="ECO:0000256" key="7">
    <source>
        <dbReference type="ARBA" id="ARBA00023150"/>
    </source>
</evidence>
<keyword evidence="6 9" id="KW-0500">Molybdenum</keyword>
<dbReference type="RefSeq" id="WP_390253846.1">
    <property type="nucleotide sequence ID" value="NZ_JBHSDT010000008.1"/>
</dbReference>
<sequence length="412" mass="45360">MVEKRTPITVEEALKRVLANQKNGGMEYVDISAAYGRVLAKGLIADHDVPSFDRSPYDGFAIRSVDTEKAAADNPISFNVVGHIGAGSVFQQTLREKEAVRIMTGAAIPKGADAVIMLEDTETIDNDKINIKQQMKHHQNISFQGEDVKKGSLLVSKGKVINPGIIALLATFGYKQVPVSKKPVIGVLATGSELLEVDQELEEGKIRNSNAYMIMSQIERSGAVAKYYGQFSDQLNVCIAQMEKAMKDVDYIITTGGVSVGDFDLLPEIYDHFDARVLFNKIKMRPGSVTTVAQLNDQLLFGLSGNPSACYVGFELFVKPVIDRFICRDKVGMNKEKATLSTEFPKPNLFDRFIRGKYEFRGGQLVVAPSGKDKSNMVHSLADANCLINLPGRPNGYSLGEEVDIYLLDNHW</sequence>
<dbReference type="SUPFAM" id="SSF63867">
    <property type="entry name" value="MoeA C-terminal domain-like"/>
    <property type="match status" value="1"/>
</dbReference>
<dbReference type="Pfam" id="PF03453">
    <property type="entry name" value="MoeA_N"/>
    <property type="match status" value="1"/>
</dbReference>
<dbReference type="Pfam" id="PF03454">
    <property type="entry name" value="MoeA_C"/>
    <property type="match status" value="1"/>
</dbReference>
<evidence type="ECO:0000256" key="9">
    <source>
        <dbReference type="RuleBase" id="RU365090"/>
    </source>
</evidence>
<evidence type="ECO:0000256" key="4">
    <source>
        <dbReference type="ARBA" id="ARBA00013269"/>
    </source>
</evidence>
<dbReference type="NCBIfam" id="NF045515">
    <property type="entry name" value="Glp_gephyrin"/>
    <property type="match status" value="1"/>
</dbReference>
<keyword evidence="9" id="KW-0479">Metal-binding</keyword>
<comment type="similarity">
    <text evidence="3 9">Belongs to the MoeA family.</text>
</comment>
<dbReference type="PANTHER" id="PTHR10192:SF5">
    <property type="entry name" value="GEPHYRIN"/>
    <property type="match status" value="1"/>
</dbReference>
<reference evidence="12" key="1">
    <citation type="journal article" date="2019" name="Int. J. Syst. Evol. Microbiol.">
        <title>The Global Catalogue of Microorganisms (GCM) 10K type strain sequencing project: providing services to taxonomists for standard genome sequencing and annotation.</title>
        <authorList>
            <consortium name="The Broad Institute Genomics Platform"/>
            <consortium name="The Broad Institute Genome Sequencing Center for Infectious Disease"/>
            <person name="Wu L."/>
            <person name="Ma J."/>
        </authorList>
    </citation>
    <scope>NUCLEOTIDE SEQUENCE [LARGE SCALE GENOMIC DNA]</scope>
    <source>
        <strain evidence="12">CCUG 37865</strain>
    </source>
</reference>
<dbReference type="Gene3D" id="3.40.980.10">
    <property type="entry name" value="MoaB/Mog-like domain"/>
    <property type="match status" value="1"/>
</dbReference>
<evidence type="ECO:0000256" key="1">
    <source>
        <dbReference type="ARBA" id="ARBA00002901"/>
    </source>
</evidence>
<protein>
    <recommendedName>
        <fullName evidence="5 9">Molybdopterin molybdenumtransferase</fullName>
        <ecNumber evidence="4 9">2.10.1.1</ecNumber>
    </recommendedName>
</protein>
<gene>
    <name evidence="11" type="primary">glp</name>
    <name evidence="11" type="ORF">ACFOY7_17355</name>
</gene>
<dbReference type="SUPFAM" id="SSF63882">
    <property type="entry name" value="MoeA N-terminal region -like"/>
    <property type="match status" value="1"/>
</dbReference>
<comment type="caution">
    <text evidence="11">The sequence shown here is derived from an EMBL/GenBank/DDBJ whole genome shotgun (WGS) entry which is preliminary data.</text>
</comment>
<evidence type="ECO:0000313" key="12">
    <source>
        <dbReference type="Proteomes" id="UP001595882"/>
    </source>
</evidence>
<evidence type="ECO:0000259" key="10">
    <source>
        <dbReference type="SMART" id="SM00852"/>
    </source>
</evidence>
<evidence type="ECO:0000256" key="5">
    <source>
        <dbReference type="ARBA" id="ARBA00021108"/>
    </source>
</evidence>
<dbReference type="InterPro" id="IPR005110">
    <property type="entry name" value="MoeA_linker/N"/>
</dbReference>
<dbReference type="SMART" id="SM00852">
    <property type="entry name" value="MoCF_biosynth"/>
    <property type="match status" value="1"/>
</dbReference>
<organism evidence="11 12">
    <name type="scientific">Gracilibacillus xinjiangensis</name>
    <dbReference type="NCBI Taxonomy" id="1193282"/>
    <lineage>
        <taxon>Bacteria</taxon>
        <taxon>Bacillati</taxon>
        <taxon>Bacillota</taxon>
        <taxon>Bacilli</taxon>
        <taxon>Bacillales</taxon>
        <taxon>Bacillaceae</taxon>
        <taxon>Gracilibacillus</taxon>
    </lineage>
</organism>
<dbReference type="Pfam" id="PF00994">
    <property type="entry name" value="MoCF_biosynth"/>
    <property type="match status" value="1"/>
</dbReference>
<dbReference type="NCBIfam" id="TIGR00177">
    <property type="entry name" value="molyb_syn"/>
    <property type="match status" value="1"/>
</dbReference>
<dbReference type="EC" id="2.10.1.1" evidence="4 9"/>
<dbReference type="PANTHER" id="PTHR10192">
    <property type="entry name" value="MOLYBDOPTERIN BIOSYNTHESIS PROTEIN"/>
    <property type="match status" value="1"/>
</dbReference>
<comment type="cofactor">
    <cofactor evidence="9">
        <name>Mg(2+)</name>
        <dbReference type="ChEBI" id="CHEBI:18420"/>
    </cofactor>
</comment>
<evidence type="ECO:0000256" key="8">
    <source>
        <dbReference type="ARBA" id="ARBA00047317"/>
    </source>
</evidence>
<dbReference type="InterPro" id="IPR036688">
    <property type="entry name" value="MoeA_C_domain_IV_sf"/>
</dbReference>
<comment type="pathway">
    <text evidence="2 9">Cofactor biosynthesis; molybdopterin biosynthesis.</text>
</comment>
<dbReference type="InterPro" id="IPR001453">
    <property type="entry name" value="MoaB/Mog_dom"/>
</dbReference>
<dbReference type="InterPro" id="IPR038987">
    <property type="entry name" value="MoeA-like"/>
</dbReference>
<proteinExistence type="inferred from homology"/>
<feature type="domain" description="MoaB/Mog" evidence="10">
    <location>
        <begin position="186"/>
        <end position="324"/>
    </location>
</feature>
<dbReference type="Proteomes" id="UP001595882">
    <property type="component" value="Unassembled WGS sequence"/>
</dbReference>
<keyword evidence="9" id="KW-0460">Magnesium</keyword>